<dbReference type="RefSeq" id="WP_193445507.1">
    <property type="nucleotide sequence ID" value="NZ_BSOQ01000025.1"/>
</dbReference>
<accession>A0ABZ0ZDT4</accession>
<organism evidence="1 2">
    <name type="scientific">Rhizobium indigoferae</name>
    <dbReference type="NCBI Taxonomy" id="158891"/>
    <lineage>
        <taxon>Bacteria</taxon>
        <taxon>Pseudomonadati</taxon>
        <taxon>Pseudomonadota</taxon>
        <taxon>Alphaproteobacteria</taxon>
        <taxon>Hyphomicrobiales</taxon>
        <taxon>Rhizobiaceae</taxon>
        <taxon>Rhizobium/Agrobacterium group</taxon>
        <taxon>Rhizobium</taxon>
    </lineage>
</organism>
<dbReference type="Proteomes" id="UP001322785">
    <property type="component" value="Chromosome"/>
</dbReference>
<protein>
    <submittedName>
        <fullName evidence="1">Uncharacterized protein</fullName>
    </submittedName>
</protein>
<evidence type="ECO:0000313" key="1">
    <source>
        <dbReference type="EMBL" id="WQN37760.1"/>
    </source>
</evidence>
<gene>
    <name evidence="1" type="ORF">U5G49_002899</name>
</gene>
<sequence>MMPPKFNEGSARAALYHFLEQRLASRSLPFTDHGFINQRTVATQIGLSQSYVSRSRDIVRYFEEKANNGYLEDRLAALGAFIERGFRNRTLHYSQGRLDRQQAFEAISVGRKAKIAPSIENSLVEYDRRAFDLGYDPSPDLPPVYIPPGSQRERIYLTIQECIANDEPIWKHSCVLKVAIAKKMGIDQANLTLHPEIFEYFNAKYGNRDVNEDVLDRQVEAAIRASIDQRLVDVVSGKLEHRSLIRDAIPEAFSTAERRGRMQALFERFDREAIDAGYICVRKEKSLRELAELLSTGRFTHELYGTANLVKLREALGIPRLFKEAEDLIEAFEKGNATRLASDSYVAAIDGRFFSFAELDLLGYSAEYVERMAKAFRQSYSELDGSNAGRMHLVLLELMRWAKGQGGIIATIVDRLNVRGSVTDVDWVYVLIQFRDSLEEQSRPRVVRTINNLNRKLSVHGLFPWLPAGIAEGRSRKPLGTIKSFAEVAPRSADDHEKTVDGFIEFIEKLTNANNLSLFAECDRLDSRNFFNALRQDFLINGKEGPLEVIAATRTLIEKRQTLLNTRFKHLIEEGVGRLIEGDDLASEGADPSLYWDAISEKSLSQSQRSRIFREYFPHPDTNDRCALKNCLRLIRDRFRRKAPLADEDGYWFFKNRYQEIATSSEIQSYLLPSNDLMHACASVYFQASGVNLPVGRGLLEKCYQQSQDKNYRRVVGFKTRAKGKPIIYYFEMRSDECSALEVALKWGKYLRDIAPPAYKDLMFLQRVGPRIQPINQYGLRTFFKKQRQTIAELRDIPLTPQMWRPSLLLMCAIDNGGKLGTALALAQHTENVSLSYYDRLPLRLMAEIQSRHFKELLEACTIHAIPGGAAFISLDTNLIEARLAEAIDVGIGITCADPYARSSETQLMCETLDCFRCKQMRIMIEAESLSWLIIWRSSLEQAEGDWTRDHPERWEEEFVPFLALVEVVEELMSPAMFLPVWREAEEIADQRLNDPDFRPYQPWN</sequence>
<proteinExistence type="predicted"/>
<reference evidence="1 2" key="1">
    <citation type="submission" date="2023-12" db="EMBL/GenBank/DDBJ databases">
        <authorList>
            <person name="Menendez E."/>
            <person name="Kaur S."/>
            <person name="Flores-Felix J.D."/>
            <person name="diCenzo G.C."/>
            <person name="Peix A."/>
            <person name="Velazquez E."/>
        </authorList>
    </citation>
    <scope>NUCLEOTIDE SEQUENCE [LARGE SCALE GENOMIC DNA]</scope>
    <source>
        <strain evidence="1 2">CIP 108029</strain>
    </source>
</reference>
<keyword evidence="2" id="KW-1185">Reference proteome</keyword>
<evidence type="ECO:0000313" key="2">
    <source>
        <dbReference type="Proteomes" id="UP001322785"/>
    </source>
</evidence>
<dbReference type="EMBL" id="CP140635">
    <property type="protein sequence ID" value="WQN37760.1"/>
    <property type="molecule type" value="Genomic_DNA"/>
</dbReference>
<name>A0ABZ0ZDT4_9HYPH</name>